<feature type="domain" description="SEC63" evidence="7">
    <location>
        <begin position="146"/>
        <end position="310"/>
    </location>
</feature>
<keyword evidence="9" id="KW-1185">Reference proteome</keyword>
<keyword evidence="3" id="KW-0378">Hydrolase</keyword>
<dbReference type="InterPro" id="IPR057842">
    <property type="entry name" value="WH_MER3"/>
</dbReference>
<dbReference type="Proteomes" id="UP000267606">
    <property type="component" value="Unassembled WGS sequence"/>
</dbReference>
<dbReference type="InterPro" id="IPR027417">
    <property type="entry name" value="P-loop_NTPase"/>
</dbReference>
<dbReference type="STRING" id="387005.A0A183HA17"/>
<keyword evidence="5" id="KW-1133">Transmembrane helix</keyword>
<dbReference type="AlphaFoldDB" id="A0A183HA17"/>
<proteinExistence type="predicted"/>
<evidence type="ECO:0000256" key="2">
    <source>
        <dbReference type="ARBA" id="ARBA00022692"/>
    </source>
</evidence>
<keyword evidence="6" id="KW-0472">Membrane</keyword>
<evidence type="ECO:0000313" key="10">
    <source>
        <dbReference type="WBParaSite" id="OFLC_0000432801-mRNA-1"/>
    </source>
</evidence>
<keyword evidence="4" id="KW-0347">Helicase</keyword>
<dbReference type="Gene3D" id="1.10.10.10">
    <property type="entry name" value="Winged helix-like DNA-binding domain superfamily/Winged helix DNA-binding domain"/>
    <property type="match status" value="1"/>
</dbReference>
<dbReference type="Pfam" id="PF23445">
    <property type="entry name" value="WHD_SNRNP200"/>
    <property type="match status" value="1"/>
</dbReference>
<dbReference type="Pfam" id="PF02889">
    <property type="entry name" value="Sec63"/>
    <property type="match status" value="1"/>
</dbReference>
<accession>A0A183HA17</accession>
<reference evidence="10" key="1">
    <citation type="submission" date="2016-06" db="UniProtKB">
        <authorList>
            <consortium name="WormBaseParasite"/>
        </authorList>
    </citation>
    <scope>IDENTIFICATION</scope>
</reference>
<dbReference type="Gene3D" id="1.10.3380.10">
    <property type="entry name" value="Sec63 N-terminal domain-like domain"/>
    <property type="match status" value="1"/>
</dbReference>
<evidence type="ECO:0000259" key="7">
    <source>
        <dbReference type="SMART" id="SM00973"/>
    </source>
</evidence>
<dbReference type="GO" id="GO:0003723">
    <property type="term" value="F:RNA binding"/>
    <property type="evidence" value="ECO:0007669"/>
    <property type="project" value="TreeGrafter"/>
</dbReference>
<evidence type="ECO:0000313" key="8">
    <source>
        <dbReference type="EMBL" id="VDO39657.1"/>
    </source>
</evidence>
<evidence type="ECO:0000256" key="4">
    <source>
        <dbReference type="ARBA" id="ARBA00022806"/>
    </source>
</evidence>
<evidence type="ECO:0000256" key="1">
    <source>
        <dbReference type="ARBA" id="ARBA00004141"/>
    </source>
</evidence>
<gene>
    <name evidence="8" type="ORF">OFLC_LOCUS4331</name>
</gene>
<dbReference type="SMART" id="SM00973">
    <property type="entry name" value="Sec63"/>
    <property type="match status" value="1"/>
</dbReference>
<reference evidence="8 9" key="2">
    <citation type="submission" date="2018-11" db="EMBL/GenBank/DDBJ databases">
        <authorList>
            <consortium name="Pathogen Informatics"/>
        </authorList>
    </citation>
    <scope>NUCLEOTIDE SEQUENCE [LARGE SCALE GENOMIC DNA]</scope>
</reference>
<dbReference type="PANTHER" id="PTHR24075:SF6">
    <property type="entry name" value="ACTIVATING SIGNAL COINTEGRATOR 1 COMPLEX SUBUNIT 3"/>
    <property type="match status" value="1"/>
</dbReference>
<evidence type="ECO:0000256" key="3">
    <source>
        <dbReference type="ARBA" id="ARBA00022801"/>
    </source>
</evidence>
<dbReference type="FunFam" id="1.10.3380.10:FF:000002">
    <property type="entry name" value="Activating signal cointegrator 1 complex subunit 3"/>
    <property type="match status" value="1"/>
</dbReference>
<evidence type="ECO:0000256" key="6">
    <source>
        <dbReference type="ARBA" id="ARBA00023136"/>
    </source>
</evidence>
<dbReference type="PANTHER" id="PTHR24075">
    <property type="entry name" value="SEC63 DOMAIN-CONTAINING"/>
    <property type="match status" value="1"/>
</dbReference>
<organism evidence="10">
    <name type="scientific">Onchocerca flexuosa</name>
    <dbReference type="NCBI Taxonomy" id="387005"/>
    <lineage>
        <taxon>Eukaryota</taxon>
        <taxon>Metazoa</taxon>
        <taxon>Ecdysozoa</taxon>
        <taxon>Nematoda</taxon>
        <taxon>Chromadorea</taxon>
        <taxon>Rhabditida</taxon>
        <taxon>Spirurina</taxon>
        <taxon>Spiruromorpha</taxon>
        <taxon>Filarioidea</taxon>
        <taxon>Onchocercidae</taxon>
        <taxon>Onchocerca</taxon>
    </lineage>
</organism>
<dbReference type="GO" id="GO:0016020">
    <property type="term" value="C:membrane"/>
    <property type="evidence" value="ECO:0007669"/>
    <property type="project" value="UniProtKB-SubCell"/>
</dbReference>
<evidence type="ECO:0000313" key="9">
    <source>
        <dbReference type="Proteomes" id="UP000267606"/>
    </source>
</evidence>
<dbReference type="Gene3D" id="3.40.50.300">
    <property type="entry name" value="P-loop containing nucleotide triphosphate hydrolases"/>
    <property type="match status" value="1"/>
</dbReference>
<keyword evidence="4" id="KW-0067">ATP-binding</keyword>
<dbReference type="InterPro" id="IPR036388">
    <property type="entry name" value="WH-like_DNA-bd_sf"/>
</dbReference>
<dbReference type="SUPFAM" id="SSF52540">
    <property type="entry name" value="P-loop containing nucleoside triphosphate hydrolases"/>
    <property type="match status" value="1"/>
</dbReference>
<name>A0A183HA17_9BILA</name>
<protein>
    <submittedName>
        <fullName evidence="10">SEC63 domain-containing protein</fullName>
    </submittedName>
</protein>
<dbReference type="GO" id="GO:0000388">
    <property type="term" value="P:spliceosome conformational change to release U4 (or U4atac) and U1 (or U11)"/>
    <property type="evidence" value="ECO:0007669"/>
    <property type="project" value="TreeGrafter"/>
</dbReference>
<keyword evidence="4" id="KW-0547">Nucleotide-binding</keyword>
<dbReference type="SUPFAM" id="SSF158702">
    <property type="entry name" value="Sec63 N-terminal domain-like"/>
    <property type="match status" value="1"/>
</dbReference>
<dbReference type="GO" id="GO:0005681">
    <property type="term" value="C:spliceosomal complex"/>
    <property type="evidence" value="ECO:0007669"/>
    <property type="project" value="TreeGrafter"/>
</dbReference>
<evidence type="ECO:0000256" key="5">
    <source>
        <dbReference type="ARBA" id="ARBA00022989"/>
    </source>
</evidence>
<dbReference type="WBParaSite" id="OFLC_0000432801-mRNA-1">
    <property type="protein sequence ID" value="OFLC_0000432801-mRNA-1"/>
    <property type="gene ID" value="OFLC_0000432801"/>
</dbReference>
<keyword evidence="2" id="KW-0812">Transmembrane</keyword>
<sequence>MVATATLAWGINMPAHLVIIKGTEYYDGKTHKYIDFPVTDVLQMIGRAGRPQFDDSAVAVIYVQDVKKNFYKRFLYEPFPVESSLLTALPNHVNAEIYAGTIASKQHVIEYIANTYLYRRLFANPSCSLFLSDRDKIVGEEQSLISAPLGTIASVYYLNHKTVRFFANSLTPTATVEELMKVLADCPEYDEIPVRHNEDQINAQLQQVMPLKLPANAAMDSSHTKAFLLLEAHLSRIKLMTDYITDQRSMLDQCMRILNAMLDISLLRKWLSTALSVIILMQMIAQATWHTDHPLLVLPHFNEEIIDAIG</sequence>
<dbReference type="GO" id="GO:0003724">
    <property type="term" value="F:RNA helicase activity"/>
    <property type="evidence" value="ECO:0007669"/>
    <property type="project" value="TreeGrafter"/>
</dbReference>
<dbReference type="InterPro" id="IPR004179">
    <property type="entry name" value="Sec63-dom"/>
</dbReference>
<comment type="subcellular location">
    <subcellularLocation>
        <location evidence="1">Membrane</location>
        <topology evidence="1">Multi-pass membrane protein</topology>
    </subcellularLocation>
</comment>
<dbReference type="EMBL" id="UZAJ01003241">
    <property type="protein sequence ID" value="VDO39657.1"/>
    <property type="molecule type" value="Genomic_DNA"/>
</dbReference>